<keyword evidence="8 19" id="KW-0132">Cell division</keyword>
<dbReference type="EMBL" id="FQZZ01000014">
    <property type="protein sequence ID" value="SHK95076.1"/>
    <property type="molecule type" value="Genomic_DNA"/>
</dbReference>
<sequence length="328" mass="34622">MTLTEGFDLSGHNTLGLPSRALYGGVISDIGDIMRMIEFARARYLPFHVLGGGSNCVLAETVNAVVGRIDLGGCRIEQGFSGGVRVTASAGEDWSDLVRRTVGQGIGGLENLAGIPGTVGAAPIQNIGAYGIELSDVFQELTALDTRTGDLVHLGKDACRFAYRHSRFKDEPGRYIVTEVTLSLPRHWRPVLSHAGLKGLPDASDPGAIMAAVLAIRGAKLPDWRITGNVGSFFHNPIVPAHMRQEVGGVPGHPVPGGIKLSAGWLIEACGLKGHRLGGAGFHAKHALVIVNHGGATFGDVQDLAALAIQRVRDRFGVTLVQEPVTLT</sequence>
<dbReference type="Gene3D" id="3.90.78.10">
    <property type="entry name" value="UDP-N-acetylenolpyruvoylglucosamine reductase, C-terminal domain"/>
    <property type="match status" value="1"/>
</dbReference>
<evidence type="ECO:0000256" key="15">
    <source>
        <dbReference type="ARBA" id="ARBA00023306"/>
    </source>
</evidence>
<evidence type="ECO:0000256" key="7">
    <source>
        <dbReference type="ARBA" id="ARBA00022490"/>
    </source>
</evidence>
<dbReference type="GO" id="GO:0005829">
    <property type="term" value="C:cytosol"/>
    <property type="evidence" value="ECO:0007669"/>
    <property type="project" value="TreeGrafter"/>
</dbReference>
<dbReference type="Gene3D" id="3.30.43.10">
    <property type="entry name" value="Uridine Diphospho-n-acetylenolpyruvylglucosamine Reductase, domain 2"/>
    <property type="match status" value="1"/>
</dbReference>
<dbReference type="PROSITE" id="PS51387">
    <property type="entry name" value="FAD_PCMH"/>
    <property type="match status" value="1"/>
</dbReference>
<dbReference type="GO" id="GO:0008360">
    <property type="term" value="P:regulation of cell shape"/>
    <property type="evidence" value="ECO:0007669"/>
    <property type="project" value="UniProtKB-KW"/>
</dbReference>
<comment type="cofactor">
    <cofactor evidence="1 19">
        <name>FAD</name>
        <dbReference type="ChEBI" id="CHEBI:57692"/>
    </cofactor>
</comment>
<dbReference type="InterPro" id="IPR016169">
    <property type="entry name" value="FAD-bd_PCMH_sub2"/>
</dbReference>
<feature type="active site" evidence="19">
    <location>
        <position position="164"/>
    </location>
</feature>
<dbReference type="Gene3D" id="3.30.465.10">
    <property type="match status" value="1"/>
</dbReference>
<evidence type="ECO:0000313" key="21">
    <source>
        <dbReference type="EMBL" id="SHK95076.1"/>
    </source>
</evidence>
<evidence type="ECO:0000256" key="11">
    <source>
        <dbReference type="ARBA" id="ARBA00022857"/>
    </source>
</evidence>
<evidence type="ECO:0000259" key="20">
    <source>
        <dbReference type="PROSITE" id="PS51387"/>
    </source>
</evidence>
<keyword evidence="16 19" id="KW-0961">Cell wall biogenesis/degradation</keyword>
<keyword evidence="14 19" id="KW-0560">Oxidoreductase</keyword>
<evidence type="ECO:0000256" key="5">
    <source>
        <dbReference type="ARBA" id="ARBA00012518"/>
    </source>
</evidence>
<dbReference type="InterPro" id="IPR036635">
    <property type="entry name" value="MurB_C_sf"/>
</dbReference>
<evidence type="ECO:0000256" key="16">
    <source>
        <dbReference type="ARBA" id="ARBA00023316"/>
    </source>
</evidence>
<keyword evidence="15 19" id="KW-0131">Cell cycle</keyword>
<evidence type="ECO:0000256" key="19">
    <source>
        <dbReference type="HAMAP-Rule" id="MF_00037"/>
    </source>
</evidence>
<gene>
    <name evidence="19" type="primary">murB</name>
    <name evidence="21" type="ORF">SAMN05444142_11430</name>
</gene>
<dbReference type="UniPathway" id="UPA00219"/>
<comment type="similarity">
    <text evidence="19">Belongs to the MurB family.</text>
</comment>
<evidence type="ECO:0000256" key="3">
    <source>
        <dbReference type="ARBA" id="ARBA00004496"/>
    </source>
</evidence>
<dbReference type="GO" id="GO:0071555">
    <property type="term" value="P:cell wall organization"/>
    <property type="evidence" value="ECO:0007669"/>
    <property type="project" value="UniProtKB-KW"/>
</dbReference>
<dbReference type="RefSeq" id="WP_149789736.1">
    <property type="nucleotide sequence ID" value="NZ_FNIO01000014.1"/>
</dbReference>
<evidence type="ECO:0000256" key="9">
    <source>
        <dbReference type="ARBA" id="ARBA00022630"/>
    </source>
</evidence>
<dbReference type="NCBIfam" id="NF000755">
    <property type="entry name" value="PRK00046.1"/>
    <property type="match status" value="1"/>
</dbReference>
<dbReference type="InterPro" id="IPR016167">
    <property type="entry name" value="FAD-bd_PCMH_sub1"/>
</dbReference>
<evidence type="ECO:0000256" key="17">
    <source>
        <dbReference type="ARBA" id="ARBA00031026"/>
    </source>
</evidence>
<dbReference type="InterPro" id="IPR006094">
    <property type="entry name" value="Oxid_FAD_bind_N"/>
</dbReference>
<feature type="active site" evidence="19">
    <location>
        <position position="323"/>
    </location>
</feature>
<dbReference type="OrthoDB" id="9804753at2"/>
<evidence type="ECO:0000256" key="14">
    <source>
        <dbReference type="ARBA" id="ARBA00023002"/>
    </source>
</evidence>
<evidence type="ECO:0000256" key="10">
    <source>
        <dbReference type="ARBA" id="ARBA00022827"/>
    </source>
</evidence>
<dbReference type="AlphaFoldDB" id="A0A1H0NUV9"/>
<name>A0A1H0NUV9_9RHOB</name>
<keyword evidence="12 19" id="KW-0133">Cell shape</keyword>
<keyword evidence="22" id="KW-1185">Reference proteome</keyword>
<dbReference type="SUPFAM" id="SSF56176">
    <property type="entry name" value="FAD-binding/transporter-associated domain-like"/>
    <property type="match status" value="1"/>
</dbReference>
<dbReference type="NCBIfam" id="TIGR00179">
    <property type="entry name" value="murB"/>
    <property type="match status" value="1"/>
</dbReference>
<evidence type="ECO:0000256" key="6">
    <source>
        <dbReference type="ARBA" id="ARBA00015188"/>
    </source>
</evidence>
<dbReference type="Pfam" id="PF01565">
    <property type="entry name" value="FAD_binding_4"/>
    <property type="match status" value="1"/>
</dbReference>
<evidence type="ECO:0000313" key="22">
    <source>
        <dbReference type="Proteomes" id="UP000324252"/>
    </source>
</evidence>
<dbReference type="EC" id="1.3.1.98" evidence="5 19"/>
<proteinExistence type="inferred from homology"/>
<comment type="subcellular location">
    <subcellularLocation>
        <location evidence="3 19">Cytoplasm</location>
    </subcellularLocation>
</comment>
<keyword evidence="11 19" id="KW-0521">NADP</keyword>
<dbReference type="HAMAP" id="MF_00037">
    <property type="entry name" value="MurB"/>
    <property type="match status" value="1"/>
</dbReference>
<accession>A0A1H0NUV9</accession>
<dbReference type="InterPro" id="IPR016166">
    <property type="entry name" value="FAD-bd_PCMH"/>
</dbReference>
<dbReference type="Proteomes" id="UP000324252">
    <property type="component" value="Unassembled WGS sequence"/>
</dbReference>
<dbReference type="InterPro" id="IPR011601">
    <property type="entry name" value="MurB_C"/>
</dbReference>
<dbReference type="SUPFAM" id="SSF56194">
    <property type="entry name" value="Uridine diphospho-N-Acetylenolpyruvylglucosamine reductase, MurB, C-terminal domain"/>
    <property type="match status" value="1"/>
</dbReference>
<organism evidence="21 22">
    <name type="scientific">Lutimaribacter pacificus</name>
    <dbReference type="NCBI Taxonomy" id="391948"/>
    <lineage>
        <taxon>Bacteria</taxon>
        <taxon>Pseudomonadati</taxon>
        <taxon>Pseudomonadota</taxon>
        <taxon>Alphaproteobacteria</taxon>
        <taxon>Rhodobacterales</taxon>
        <taxon>Roseobacteraceae</taxon>
        <taxon>Lutimaribacter</taxon>
    </lineage>
</organism>
<keyword evidence="10 19" id="KW-0274">FAD</keyword>
<comment type="catalytic activity">
    <reaction evidence="18 19">
        <text>UDP-N-acetyl-alpha-D-muramate + NADP(+) = UDP-N-acetyl-3-O-(1-carboxyvinyl)-alpha-D-glucosamine + NADPH + H(+)</text>
        <dbReference type="Rhea" id="RHEA:12248"/>
        <dbReference type="ChEBI" id="CHEBI:15378"/>
        <dbReference type="ChEBI" id="CHEBI:57783"/>
        <dbReference type="ChEBI" id="CHEBI:58349"/>
        <dbReference type="ChEBI" id="CHEBI:68483"/>
        <dbReference type="ChEBI" id="CHEBI:70757"/>
        <dbReference type="EC" id="1.3.1.98"/>
    </reaction>
</comment>
<dbReference type="InterPro" id="IPR003170">
    <property type="entry name" value="MurB"/>
</dbReference>
<feature type="domain" description="FAD-binding PCMH-type" evidence="20">
    <location>
        <begin position="15"/>
        <end position="187"/>
    </location>
</feature>
<keyword evidence="9 19" id="KW-0285">Flavoprotein</keyword>
<comment type="pathway">
    <text evidence="4 19">Cell wall biogenesis; peptidoglycan biosynthesis.</text>
</comment>
<evidence type="ECO:0000256" key="8">
    <source>
        <dbReference type="ARBA" id="ARBA00022618"/>
    </source>
</evidence>
<dbReference type="InterPro" id="IPR036318">
    <property type="entry name" value="FAD-bd_PCMH-like_sf"/>
</dbReference>
<evidence type="ECO:0000256" key="4">
    <source>
        <dbReference type="ARBA" id="ARBA00004752"/>
    </source>
</evidence>
<evidence type="ECO:0000256" key="18">
    <source>
        <dbReference type="ARBA" id="ARBA00048914"/>
    </source>
</evidence>
<keyword evidence="13 19" id="KW-0573">Peptidoglycan synthesis</keyword>
<feature type="active site" description="Proton donor" evidence="19">
    <location>
        <position position="232"/>
    </location>
</feature>
<dbReference type="PANTHER" id="PTHR21071">
    <property type="entry name" value="UDP-N-ACETYLENOLPYRUVOYLGLUCOSAMINE REDUCTASE"/>
    <property type="match status" value="1"/>
</dbReference>
<dbReference type="GO" id="GO:0051301">
    <property type="term" value="P:cell division"/>
    <property type="evidence" value="ECO:0007669"/>
    <property type="project" value="UniProtKB-KW"/>
</dbReference>
<evidence type="ECO:0000256" key="12">
    <source>
        <dbReference type="ARBA" id="ARBA00022960"/>
    </source>
</evidence>
<dbReference type="PANTHER" id="PTHR21071:SF4">
    <property type="entry name" value="UDP-N-ACETYLENOLPYRUVOYLGLUCOSAMINE REDUCTASE"/>
    <property type="match status" value="1"/>
</dbReference>
<evidence type="ECO:0000256" key="13">
    <source>
        <dbReference type="ARBA" id="ARBA00022984"/>
    </source>
</evidence>
<dbReference type="GO" id="GO:0071949">
    <property type="term" value="F:FAD binding"/>
    <property type="evidence" value="ECO:0007669"/>
    <property type="project" value="InterPro"/>
</dbReference>
<protein>
    <recommendedName>
        <fullName evidence="6 19">UDP-N-acetylenolpyruvoylglucosamine reductase</fullName>
        <ecNumber evidence="5 19">1.3.1.98</ecNumber>
    </recommendedName>
    <alternativeName>
        <fullName evidence="17 19">UDP-N-acetylmuramate dehydrogenase</fullName>
    </alternativeName>
</protein>
<dbReference type="GO" id="GO:0009252">
    <property type="term" value="P:peptidoglycan biosynthetic process"/>
    <property type="evidence" value="ECO:0007669"/>
    <property type="project" value="UniProtKB-UniRule"/>
</dbReference>
<evidence type="ECO:0000256" key="2">
    <source>
        <dbReference type="ARBA" id="ARBA00003921"/>
    </source>
</evidence>
<keyword evidence="7 19" id="KW-0963">Cytoplasm</keyword>
<comment type="function">
    <text evidence="2 19">Cell wall formation.</text>
</comment>
<evidence type="ECO:0000256" key="1">
    <source>
        <dbReference type="ARBA" id="ARBA00001974"/>
    </source>
</evidence>
<dbReference type="GO" id="GO:0008762">
    <property type="term" value="F:UDP-N-acetylmuramate dehydrogenase activity"/>
    <property type="evidence" value="ECO:0007669"/>
    <property type="project" value="UniProtKB-UniRule"/>
</dbReference>
<reference evidence="21 22" key="1">
    <citation type="submission" date="2016-11" db="EMBL/GenBank/DDBJ databases">
        <authorList>
            <person name="Varghese N."/>
            <person name="Submissions S."/>
        </authorList>
    </citation>
    <scope>NUCLEOTIDE SEQUENCE [LARGE SCALE GENOMIC DNA]</scope>
    <source>
        <strain evidence="21 22">DSM 29620</strain>
    </source>
</reference>
<dbReference type="Pfam" id="PF02873">
    <property type="entry name" value="MurB_C"/>
    <property type="match status" value="1"/>
</dbReference>